<gene>
    <name evidence="2" type="ORF">JAV76_05060</name>
</gene>
<dbReference type="Proteomes" id="UP000602087">
    <property type="component" value="Unassembled WGS sequence"/>
</dbReference>
<dbReference type="Pfam" id="PF02452">
    <property type="entry name" value="PemK_toxin"/>
    <property type="match status" value="1"/>
</dbReference>
<sequence>MVARYAPRPDGAPDPGEIVWTWVPYEEDHTQGKDRPVLLVGHDGAWLLGLMLSSKDHSDDAHRRGTGGPRWTDIGAGAWDPRGRESEVRLDRVVRVDPAAVRREGAVLDRPTFERVAGLLDR</sequence>
<proteinExistence type="predicted"/>
<feature type="region of interest" description="Disordered" evidence="1">
    <location>
        <begin position="57"/>
        <end position="78"/>
    </location>
</feature>
<evidence type="ECO:0000313" key="3">
    <source>
        <dbReference type="Proteomes" id="UP000602087"/>
    </source>
</evidence>
<organism evidence="2 3">
    <name type="scientific">Sanguibacter suaedae</name>
    <dbReference type="NCBI Taxonomy" id="2795737"/>
    <lineage>
        <taxon>Bacteria</taxon>
        <taxon>Bacillati</taxon>
        <taxon>Actinomycetota</taxon>
        <taxon>Actinomycetes</taxon>
        <taxon>Micrococcales</taxon>
        <taxon>Sanguibacteraceae</taxon>
        <taxon>Sanguibacter</taxon>
    </lineage>
</organism>
<dbReference type="InterPro" id="IPR003477">
    <property type="entry name" value="PemK-like"/>
</dbReference>
<dbReference type="SUPFAM" id="SSF50118">
    <property type="entry name" value="Cell growth inhibitor/plasmid maintenance toxic component"/>
    <property type="match status" value="1"/>
</dbReference>
<keyword evidence="3" id="KW-1185">Reference proteome</keyword>
<dbReference type="AlphaFoldDB" id="A0A934IAL6"/>
<evidence type="ECO:0000256" key="1">
    <source>
        <dbReference type="SAM" id="MobiDB-lite"/>
    </source>
</evidence>
<comment type="caution">
    <text evidence="2">The sequence shown here is derived from an EMBL/GenBank/DDBJ whole genome shotgun (WGS) entry which is preliminary data.</text>
</comment>
<name>A0A934IAL6_9MICO</name>
<accession>A0A934IAL6</accession>
<evidence type="ECO:0000313" key="2">
    <source>
        <dbReference type="EMBL" id="MBI9114381.1"/>
    </source>
</evidence>
<dbReference type="GO" id="GO:0003677">
    <property type="term" value="F:DNA binding"/>
    <property type="evidence" value="ECO:0007669"/>
    <property type="project" value="InterPro"/>
</dbReference>
<dbReference type="EMBL" id="JAEINH010000003">
    <property type="protein sequence ID" value="MBI9114381.1"/>
    <property type="molecule type" value="Genomic_DNA"/>
</dbReference>
<protein>
    <submittedName>
        <fullName evidence="2">Type II toxin-antitoxin system PemK/MazF family toxin</fullName>
    </submittedName>
</protein>
<reference evidence="2" key="1">
    <citation type="submission" date="2020-12" db="EMBL/GenBank/DDBJ databases">
        <title>Sanguibacter suaedae sp. nov., isolated from Suaeda aralocaspica.</title>
        <authorList>
            <person name="Ma Q."/>
        </authorList>
    </citation>
    <scope>NUCLEOTIDE SEQUENCE</scope>
    <source>
        <strain evidence="2">YZGR15</strain>
    </source>
</reference>